<dbReference type="Pfam" id="PF14200">
    <property type="entry name" value="RicinB_lectin_2"/>
    <property type="match status" value="2"/>
</dbReference>
<reference evidence="3" key="1">
    <citation type="submission" date="2021-07" db="EMBL/GenBank/DDBJ databases">
        <title>Aureisphaera sp. CAU 1614 isolated from sea sediment.</title>
        <authorList>
            <person name="Kim W."/>
        </authorList>
    </citation>
    <scope>NUCLEOTIDE SEQUENCE</scope>
    <source>
        <strain evidence="3">CAU 1614</strain>
    </source>
</reference>
<sequence length="671" mass="75995">MKTSHTIITLKKSLLTIDIGLLQYLKILLLFTFIGLFTNCMPKANETLMRLTDKKVMIKNSVTNNFLTVKGNQIVLEPLRNDNSIDAQIYRLSQDSIDLIGPVFYLNKENNYVKSGEDSFQFVPKQDGNLDYAFQGFLENSIDTTNITLIRPLALGDIKFKTDSVNAPNKYYWSDKGALIALDVPYKREPQQKMVGAQNWQMIDAQVLLEPIEAKLERERIANIPVIDTSKVYIIRVKHSGKALDYGGHVYQWTMHGGRVQQWKISYAGNQEYYLKNIHLNQYMTINDGSTEYGASVVLANKTGGAEQRFKLINNLTDWRIINVKSGLTLDLSGGTVQLNDGQPIVQYQWHTGDNQKFEIFPAVDVEFYKERNPTIKFYNESGYLAQYKVYYNNSLRHSTNDVALWGDRSFEIPARAKNIRIIGTGTGIGSVFDLNIILYGEDYCIKTYGSIFKSYYNNDCEPWNPFADSTVHVTNLSGEKIYVGWSNEPIWGLTNMTAGVLTGLIIDNMQNLNANYYKLIAVASATDLALPKEAYELFQDAAIEIENDNFKPIIEHSPLGTLLNFIDIYSGAKEFALKLIGETIEQTDEYKAKYINYNPILAIGDMAGAETKTIMAVNESLTKFWVVDTGIDDSWIITPTEVYKSKYGTLRVKDENDPRTQSQVAPNISN</sequence>
<name>A0A9X1FNK3_9FLAO</name>
<dbReference type="SMART" id="SM00458">
    <property type="entry name" value="RICIN"/>
    <property type="match status" value="1"/>
</dbReference>
<feature type="transmembrane region" description="Helical" evidence="1">
    <location>
        <begin position="21"/>
        <end position="38"/>
    </location>
</feature>
<keyword evidence="1" id="KW-1133">Transmembrane helix</keyword>
<evidence type="ECO:0000256" key="1">
    <source>
        <dbReference type="SAM" id="Phobius"/>
    </source>
</evidence>
<evidence type="ECO:0000313" key="3">
    <source>
        <dbReference type="EMBL" id="MBW2937762.1"/>
    </source>
</evidence>
<evidence type="ECO:0000313" key="4">
    <source>
        <dbReference type="Proteomes" id="UP001138686"/>
    </source>
</evidence>
<keyword evidence="1" id="KW-0472">Membrane</keyword>
<dbReference type="CDD" id="cd00161">
    <property type="entry name" value="beta-trefoil_Ricin-like"/>
    <property type="match status" value="1"/>
</dbReference>
<dbReference type="Proteomes" id="UP001138686">
    <property type="component" value="Unassembled WGS sequence"/>
</dbReference>
<keyword evidence="4" id="KW-1185">Reference proteome</keyword>
<gene>
    <name evidence="3" type="ORF">KXJ69_06560</name>
</gene>
<accession>A0A9X1FNK3</accession>
<dbReference type="AlphaFoldDB" id="A0A9X1FNK3"/>
<proteinExistence type="predicted"/>
<protein>
    <submittedName>
        <fullName evidence="3">RICIN domain-containing protein</fullName>
    </submittedName>
</protein>
<evidence type="ECO:0000259" key="2">
    <source>
        <dbReference type="SMART" id="SM00458"/>
    </source>
</evidence>
<organism evidence="3 4">
    <name type="scientific">Halomarinibacterium sedimenti</name>
    <dbReference type="NCBI Taxonomy" id="2857106"/>
    <lineage>
        <taxon>Bacteria</taxon>
        <taxon>Pseudomonadati</taxon>
        <taxon>Bacteroidota</taxon>
        <taxon>Flavobacteriia</taxon>
        <taxon>Flavobacteriales</taxon>
        <taxon>Flavobacteriaceae</taxon>
        <taxon>Halomarinibacterium</taxon>
    </lineage>
</organism>
<comment type="caution">
    <text evidence="3">The sequence shown here is derived from an EMBL/GenBank/DDBJ whole genome shotgun (WGS) entry which is preliminary data.</text>
</comment>
<dbReference type="InterPro" id="IPR000772">
    <property type="entry name" value="Ricin_B_lectin"/>
</dbReference>
<dbReference type="RefSeq" id="WP_219052174.1">
    <property type="nucleotide sequence ID" value="NZ_JAHWDP010000002.1"/>
</dbReference>
<feature type="domain" description="Ricin B lectin" evidence="2">
    <location>
        <begin position="229"/>
        <end position="361"/>
    </location>
</feature>
<dbReference type="EMBL" id="JAHWDP010000002">
    <property type="protein sequence ID" value="MBW2937762.1"/>
    <property type="molecule type" value="Genomic_DNA"/>
</dbReference>
<keyword evidence="1" id="KW-0812">Transmembrane</keyword>